<evidence type="ECO:0000259" key="1">
    <source>
        <dbReference type="Pfam" id="PF01656"/>
    </source>
</evidence>
<comment type="caution">
    <text evidence="2">The sequence shown here is derived from an EMBL/GenBank/DDBJ whole genome shotgun (WGS) entry which is preliminary data.</text>
</comment>
<name>A0A846X2H0_9ACTN</name>
<dbReference type="AlphaFoldDB" id="A0A846X2H0"/>
<dbReference type="CDD" id="cd02042">
    <property type="entry name" value="ParAB_family"/>
    <property type="match status" value="1"/>
</dbReference>
<keyword evidence="3" id="KW-1185">Reference proteome</keyword>
<dbReference type="Proteomes" id="UP000582646">
    <property type="component" value="Unassembled WGS sequence"/>
</dbReference>
<dbReference type="SUPFAM" id="SSF52540">
    <property type="entry name" value="P-loop containing nucleoside triphosphate hydrolases"/>
    <property type="match status" value="1"/>
</dbReference>
<gene>
    <name evidence="2" type="ORF">HF999_14195</name>
</gene>
<feature type="domain" description="CobQ/CobB/MinD/ParA nucleotide binding" evidence="1">
    <location>
        <begin position="6"/>
        <end position="173"/>
    </location>
</feature>
<accession>A0A846X2H0</accession>
<proteinExistence type="predicted"/>
<evidence type="ECO:0000313" key="3">
    <source>
        <dbReference type="Proteomes" id="UP000582646"/>
    </source>
</evidence>
<dbReference type="RefSeq" id="WP_168546509.1">
    <property type="nucleotide sequence ID" value="NZ_BAAAKS010000074.1"/>
</dbReference>
<sequence>MAVHVLIQQKGGVGKSTLAMNLAAVKNDLLTDKGDDQEKSPVLVASVDPQGSAIWWGDRVDDLPFQTTKVENAAEIAQLPNLPGIDHVYLDTPGWLGERPGEDGNDGAAAAIYAALEIADLAIVPITTEGLSFDPATRTIEKVLKPRKIPFVVVINAWEPRDSTLERDETIEFVDGMGWPRAKRVVRKYKVHSRGAVDGRVCTQYDASRTALQAREDMMGLGAEIAERF</sequence>
<evidence type="ECO:0000313" key="2">
    <source>
        <dbReference type="EMBL" id="NKY19514.1"/>
    </source>
</evidence>
<dbReference type="InterPro" id="IPR002586">
    <property type="entry name" value="CobQ/CobB/MinD/ParA_Nub-bd_dom"/>
</dbReference>
<protein>
    <submittedName>
        <fullName evidence="2">ParA family protein</fullName>
    </submittedName>
</protein>
<dbReference type="Gene3D" id="3.40.50.300">
    <property type="entry name" value="P-loop containing nucleotide triphosphate hydrolases"/>
    <property type="match status" value="1"/>
</dbReference>
<dbReference type="Pfam" id="PF01656">
    <property type="entry name" value="CbiA"/>
    <property type="match status" value="1"/>
</dbReference>
<dbReference type="InterPro" id="IPR027417">
    <property type="entry name" value="P-loop_NTPase"/>
</dbReference>
<dbReference type="EMBL" id="JAAXOQ010000018">
    <property type="protein sequence ID" value="NKY19514.1"/>
    <property type="molecule type" value="Genomic_DNA"/>
</dbReference>
<reference evidence="2 3" key="1">
    <citation type="submission" date="2020-04" db="EMBL/GenBank/DDBJ databases">
        <title>MicrobeNet Type strains.</title>
        <authorList>
            <person name="Nicholson A.C."/>
        </authorList>
    </citation>
    <scope>NUCLEOTIDE SEQUENCE [LARGE SCALE GENOMIC DNA]</scope>
    <source>
        <strain evidence="2 3">DSM 44113</strain>
    </source>
</reference>
<organism evidence="2 3">
    <name type="scientific">Tsukamurella spumae</name>
    <dbReference type="NCBI Taxonomy" id="44753"/>
    <lineage>
        <taxon>Bacteria</taxon>
        <taxon>Bacillati</taxon>
        <taxon>Actinomycetota</taxon>
        <taxon>Actinomycetes</taxon>
        <taxon>Mycobacteriales</taxon>
        <taxon>Tsukamurellaceae</taxon>
        <taxon>Tsukamurella</taxon>
    </lineage>
</organism>